<dbReference type="Gene3D" id="2.60.120.260">
    <property type="entry name" value="Galactose-binding domain-like"/>
    <property type="match status" value="1"/>
</dbReference>
<dbReference type="Pfam" id="PF13163">
    <property type="entry name" value="DUF3999"/>
    <property type="match status" value="1"/>
</dbReference>
<gene>
    <name evidence="3" type="ORF">J7302_06200</name>
</gene>
<organism evidence="3 4">
    <name type="scientific">Metapseudomonas boanensis</name>
    <dbReference type="NCBI Taxonomy" id="2822138"/>
    <lineage>
        <taxon>Bacteria</taxon>
        <taxon>Pseudomonadati</taxon>
        <taxon>Pseudomonadota</taxon>
        <taxon>Gammaproteobacteria</taxon>
        <taxon>Pseudomonadales</taxon>
        <taxon>Pseudomonadaceae</taxon>
        <taxon>Metapseudomonas</taxon>
    </lineage>
</organism>
<feature type="signal peptide" evidence="2">
    <location>
        <begin position="1"/>
        <end position="26"/>
    </location>
</feature>
<dbReference type="Proteomes" id="UP001519667">
    <property type="component" value="Unassembled WGS sequence"/>
</dbReference>
<evidence type="ECO:0000313" key="3">
    <source>
        <dbReference type="EMBL" id="MBT8765721.1"/>
    </source>
</evidence>
<comment type="caution">
    <text evidence="3">The sequence shown here is derived from an EMBL/GenBank/DDBJ whole genome shotgun (WGS) entry which is preliminary data.</text>
</comment>
<accession>A0ABS5XDF7</accession>
<keyword evidence="1" id="KW-1133">Transmembrane helix</keyword>
<feature type="transmembrane region" description="Helical" evidence="1">
    <location>
        <begin position="432"/>
        <end position="453"/>
    </location>
</feature>
<evidence type="ECO:0000313" key="4">
    <source>
        <dbReference type="Proteomes" id="UP001519667"/>
    </source>
</evidence>
<reference evidence="3 4" key="1">
    <citation type="submission" date="2021-04" db="EMBL/GenBank/DDBJ databases">
        <title>Pseudomonas boanensis sp. nov., a bacterium isolated from river water used for household purposes in Boane District, Mozambique.</title>
        <authorList>
            <person name="Nicklasson M."/>
            <person name="Martin-Rodriguez A.J."/>
            <person name="Thorell K."/>
            <person name="Neves L."/>
            <person name="Mussagy A."/>
            <person name="Rydberg H.A."/>
            <person name="Hernroth B."/>
            <person name="Svensson-Stadler L."/>
            <person name="Sjoling A."/>
        </authorList>
    </citation>
    <scope>NUCLEOTIDE SEQUENCE [LARGE SCALE GENOMIC DNA]</scope>
    <source>
        <strain evidence="3 4">DB1</strain>
    </source>
</reference>
<evidence type="ECO:0000256" key="1">
    <source>
        <dbReference type="SAM" id="Phobius"/>
    </source>
</evidence>
<feature type="chain" id="PRO_5046700434" evidence="2">
    <location>
        <begin position="27"/>
        <end position="460"/>
    </location>
</feature>
<keyword evidence="1" id="KW-0812">Transmembrane</keyword>
<protein>
    <submittedName>
        <fullName evidence="3">DUF3999 domain-containing protein</fullName>
    </submittedName>
</protein>
<keyword evidence="2" id="KW-0732">Signal</keyword>
<keyword evidence="4" id="KW-1185">Reference proteome</keyword>
<proteinExistence type="predicted"/>
<name>A0ABS5XDF7_9GAMM</name>
<dbReference type="EMBL" id="JAGTIS010000002">
    <property type="protein sequence ID" value="MBT8765721.1"/>
    <property type="molecule type" value="Genomic_DNA"/>
</dbReference>
<keyword evidence="1" id="KW-0472">Membrane</keyword>
<sequence length="460" mass="50345">MIGLSCLRNALALLAGLGMLGQSSLAADRLEDFASRVELKVAGEGPWYRLELPMALHFTAAHADLRDLRVFNAEGEALAYALTRSSAYERRSRQEHRLRAFPLRGLADDGMTVPSVRIERSTTGTLVQVVPDAAVPKGDLLRGWLLDTSGIQLPLEKLSLDWNGGAEGFQRFSIEASDDLQHWTSWGEGQVARLSYADERIDQQEVTLPGRPARYLRLLWVSPTQAPELSEVRVTSASREHLPAAMAWSAALEPLSAKDNEYLWELPLGLSIERLRIPIDRPGSLLPVRLQARRDGSPNWQPLASGLLYRLPEGGREVVRDELELPGWMPVKQLRLSVDPRAGGFGQQIPRLEVGMQATHVVFLARGTPPFILALGNPSAARVELPLATLVPGFEERRLATMARAELVGEPALGDHAVPGGEPAGGLVWKRIGLWAVLLLGVGLLAAMAYSLLRRPTSKA</sequence>
<dbReference type="InterPro" id="IPR025060">
    <property type="entry name" value="DUF3999"/>
</dbReference>
<dbReference type="RefSeq" id="WP_215371874.1">
    <property type="nucleotide sequence ID" value="NZ_JAGTIS010000002.1"/>
</dbReference>
<evidence type="ECO:0000256" key="2">
    <source>
        <dbReference type="SAM" id="SignalP"/>
    </source>
</evidence>